<dbReference type="AlphaFoldDB" id="A0A841R3H4"/>
<dbReference type="InterPro" id="IPR005146">
    <property type="entry name" value="B3/B4_tRNA-bd"/>
</dbReference>
<sequence length="140" mass="15550">MLTSITPLVDLGNAASLLESVPIGAHAVDSLAEGTLGVRRARENDTFVPFGETVAEAPDLGEIVYASGTTVRTRRFLWRQSELGKITPQTKDILYLLDGFSDRREDLERGRDLLAKYLTEVFHAQVKIGLITKDEPEFIF</sequence>
<dbReference type="SUPFAM" id="SSF56037">
    <property type="entry name" value="PheT/TilS domain"/>
    <property type="match status" value="1"/>
</dbReference>
<evidence type="ECO:0000313" key="2">
    <source>
        <dbReference type="EMBL" id="MBB6477677.1"/>
    </source>
</evidence>
<proteinExistence type="predicted"/>
<dbReference type="GO" id="GO:0004826">
    <property type="term" value="F:phenylalanine-tRNA ligase activity"/>
    <property type="evidence" value="ECO:0007669"/>
    <property type="project" value="InterPro"/>
</dbReference>
<reference evidence="2 3" key="1">
    <citation type="submission" date="2020-08" db="EMBL/GenBank/DDBJ databases">
        <title>Genomic Encyclopedia of Type Strains, Phase IV (KMG-IV): sequencing the most valuable type-strain genomes for metagenomic binning, comparative biology and taxonomic classification.</title>
        <authorList>
            <person name="Goeker M."/>
        </authorList>
    </citation>
    <scope>NUCLEOTIDE SEQUENCE [LARGE SCALE GENOMIC DNA]</scope>
    <source>
        <strain evidence="2 3">DSM 21255</strain>
    </source>
</reference>
<feature type="domain" description="B3/B4 tRNA-binding" evidence="1">
    <location>
        <begin position="3"/>
        <end position="102"/>
    </location>
</feature>
<dbReference type="Proteomes" id="UP000591941">
    <property type="component" value="Unassembled WGS sequence"/>
</dbReference>
<dbReference type="Pfam" id="PF03483">
    <property type="entry name" value="B3_4"/>
    <property type="match status" value="1"/>
</dbReference>
<dbReference type="PANTHER" id="PTHR39209:SF2">
    <property type="entry name" value="CYTOPLASMIC PROTEIN"/>
    <property type="match status" value="1"/>
</dbReference>
<keyword evidence="3" id="KW-1185">Reference proteome</keyword>
<dbReference type="EMBL" id="JACHHI010000003">
    <property type="protein sequence ID" value="MBB6477677.1"/>
    <property type="molecule type" value="Genomic_DNA"/>
</dbReference>
<evidence type="ECO:0000313" key="3">
    <source>
        <dbReference type="Proteomes" id="UP000591941"/>
    </source>
</evidence>
<dbReference type="InterPro" id="IPR020825">
    <property type="entry name" value="Phe-tRNA_synthase-like_B3/B4"/>
</dbReference>
<gene>
    <name evidence="2" type="ORF">HNR45_000710</name>
</gene>
<dbReference type="Gene3D" id="3.50.40.10">
    <property type="entry name" value="Phenylalanyl-trna Synthetase, Chain B, domain 3"/>
    <property type="match status" value="1"/>
</dbReference>
<comment type="caution">
    <text evidence="2">The sequence shown here is derived from an EMBL/GenBank/DDBJ whole genome shotgun (WGS) entry which is preliminary data.</text>
</comment>
<protein>
    <submittedName>
        <fullName evidence="2">DNA/RNA-binding domain of Phe-tRNA-synthetase-like protein</fullName>
    </submittedName>
</protein>
<evidence type="ECO:0000259" key="1">
    <source>
        <dbReference type="Pfam" id="PF03483"/>
    </source>
</evidence>
<accession>A0A841R3H4</accession>
<name>A0A841R3H4_9FIRM</name>
<organism evidence="2 3">
    <name type="scientific">Negativicoccus succinicivorans</name>
    <dbReference type="NCBI Taxonomy" id="620903"/>
    <lineage>
        <taxon>Bacteria</taxon>
        <taxon>Bacillati</taxon>
        <taxon>Bacillota</taxon>
        <taxon>Negativicutes</taxon>
        <taxon>Veillonellales</taxon>
        <taxon>Veillonellaceae</taxon>
        <taxon>Negativicoccus</taxon>
    </lineage>
</organism>
<dbReference type="PANTHER" id="PTHR39209">
    <property type="match status" value="1"/>
</dbReference>
<dbReference type="GO" id="GO:0003723">
    <property type="term" value="F:RNA binding"/>
    <property type="evidence" value="ECO:0007669"/>
    <property type="project" value="InterPro"/>
</dbReference>